<accession>A0A1I4FQH2</accession>
<reference evidence="1 2" key="1">
    <citation type="submission" date="2016-10" db="EMBL/GenBank/DDBJ databases">
        <authorList>
            <person name="Varghese N."/>
            <person name="Submissions S."/>
        </authorList>
    </citation>
    <scope>NUCLEOTIDE SEQUENCE [LARGE SCALE GENOMIC DNA]</scope>
    <source>
        <strain evidence="1 2">DSM 21822</strain>
    </source>
</reference>
<evidence type="ECO:0000313" key="1">
    <source>
        <dbReference type="EMBL" id="SFL19217.1"/>
    </source>
</evidence>
<evidence type="ECO:0000313" key="2">
    <source>
        <dbReference type="Proteomes" id="UP000323300"/>
    </source>
</evidence>
<dbReference type="InterPro" id="IPR008978">
    <property type="entry name" value="HSP20-like_chaperone"/>
</dbReference>
<dbReference type="SUPFAM" id="SSF49764">
    <property type="entry name" value="HSP20-like chaperones"/>
    <property type="match status" value="1"/>
</dbReference>
<dbReference type="EMBL" id="FOSL01000052">
    <property type="protein sequence ID" value="SFL19217.1"/>
    <property type="molecule type" value="Genomic_DNA"/>
</dbReference>
<organism evidence="1 2">
    <name type="scientific">Neomesorhizobium albiziae</name>
    <dbReference type="NCBI Taxonomy" id="335020"/>
    <lineage>
        <taxon>Bacteria</taxon>
        <taxon>Pseudomonadati</taxon>
        <taxon>Pseudomonadota</taxon>
        <taxon>Alphaproteobacteria</taxon>
        <taxon>Hyphomicrobiales</taxon>
        <taxon>Phyllobacteriaceae</taxon>
        <taxon>Neomesorhizobium</taxon>
    </lineage>
</organism>
<protein>
    <submittedName>
        <fullName evidence="1">Uncharacterized protein</fullName>
    </submittedName>
</protein>
<dbReference type="PANTHER" id="PTHR47062:SF1">
    <property type="entry name" value="SMALL HEAT SHOCK PROTEIN IBPA"/>
    <property type="match status" value="1"/>
</dbReference>
<name>A0A1I4FQH2_9HYPH</name>
<gene>
    <name evidence="1" type="ORF">SAMN04488498_15213</name>
</gene>
<sequence length="109" mass="12293">MASGVSELGEQELRFKGPPRCSKNYYLVLGHKNLRAQRRDRIFDLLAKSNPPQADNWPPYDIAKLGEDTYRIIPAVAGFTEDELSITHEPNLLVINGAKTENGEVLYLH</sequence>
<proteinExistence type="predicted"/>
<keyword evidence="2" id="KW-1185">Reference proteome</keyword>
<dbReference type="AlphaFoldDB" id="A0A1I4FQH2"/>
<dbReference type="Proteomes" id="UP000323300">
    <property type="component" value="Unassembled WGS sequence"/>
</dbReference>
<dbReference type="PANTHER" id="PTHR47062">
    <property type="match status" value="1"/>
</dbReference>